<dbReference type="EMBL" id="JAOAOG010000127">
    <property type="protein sequence ID" value="KAJ6247074.1"/>
    <property type="molecule type" value="Genomic_DNA"/>
</dbReference>
<feature type="region of interest" description="Disordered" evidence="2">
    <location>
        <begin position="92"/>
        <end position="113"/>
    </location>
</feature>
<feature type="domain" description="BZIP" evidence="3">
    <location>
        <begin position="124"/>
        <end position="174"/>
    </location>
</feature>
<feature type="compositionally biased region" description="Basic and acidic residues" evidence="2">
    <location>
        <begin position="271"/>
        <end position="297"/>
    </location>
</feature>
<feature type="coiled-coil region" evidence="1">
    <location>
        <begin position="138"/>
        <end position="206"/>
    </location>
</feature>
<accession>A0ABQ8YR30</accession>
<feature type="compositionally biased region" description="Basic residues" evidence="2">
    <location>
        <begin position="92"/>
        <end position="103"/>
    </location>
</feature>
<name>A0ABQ8YR30_9EUKA</name>
<feature type="region of interest" description="Disordered" evidence="2">
    <location>
        <begin position="268"/>
        <end position="297"/>
    </location>
</feature>
<gene>
    <name evidence="4" type="ORF">M0813_18599</name>
</gene>
<comment type="caution">
    <text evidence="4">The sequence shown here is derived from an EMBL/GenBank/DDBJ whole genome shotgun (WGS) entry which is preliminary data.</text>
</comment>
<evidence type="ECO:0000313" key="5">
    <source>
        <dbReference type="Proteomes" id="UP001150062"/>
    </source>
</evidence>
<dbReference type="Gene3D" id="1.20.5.170">
    <property type="match status" value="1"/>
</dbReference>
<dbReference type="Proteomes" id="UP001150062">
    <property type="component" value="Unassembled WGS sequence"/>
</dbReference>
<reference evidence="4" key="1">
    <citation type="submission" date="2022-08" db="EMBL/GenBank/DDBJ databases">
        <title>Novel sulfate-reducing endosymbionts in the free-living metamonad Anaeramoeba.</title>
        <authorList>
            <person name="Jerlstrom-Hultqvist J."/>
            <person name="Cepicka I."/>
            <person name="Gallot-Lavallee L."/>
            <person name="Salas-Leiva D."/>
            <person name="Curtis B.A."/>
            <person name="Zahonova K."/>
            <person name="Pipaliya S."/>
            <person name="Dacks J."/>
            <person name="Roger A.J."/>
        </authorList>
    </citation>
    <scope>NUCLEOTIDE SEQUENCE</scope>
    <source>
        <strain evidence="4">Schooner1</strain>
    </source>
</reference>
<evidence type="ECO:0000256" key="2">
    <source>
        <dbReference type="SAM" id="MobiDB-lite"/>
    </source>
</evidence>
<keyword evidence="1" id="KW-0175">Coiled coil</keyword>
<dbReference type="SMART" id="SM00338">
    <property type="entry name" value="BRLZ"/>
    <property type="match status" value="1"/>
</dbReference>
<feature type="compositionally biased region" description="Basic and acidic residues" evidence="2">
    <location>
        <begin position="104"/>
        <end position="113"/>
    </location>
</feature>
<dbReference type="InterPro" id="IPR046347">
    <property type="entry name" value="bZIP_sf"/>
</dbReference>
<evidence type="ECO:0000259" key="3">
    <source>
        <dbReference type="PROSITE" id="PS50217"/>
    </source>
</evidence>
<sequence>MEQKLSPNNTSEFLDHIFDYDTLDSLLNNEPEFQSSLLTNNQFAIEPEKNKYTDTESQQTEHKRTCSNLLLLPGKQKNSFLNKNQRKRRFIIKKKKKKTRSRTKTKEQKDTPIQKKTTKMLSPIEKRRRILEQKRISAKKSRERKKFYIQELENKNNLYEKQNQELHNKMRKLKGIIGNLIEIKNLDQILEDNEKFSDLQKNLKKKDLISKKCEQIHKKHEEKMEGTNCLKSCGNIEIEDKNPKLTNNLPYYQNKSDNYAIPIEKQGFFHNKNEKERDQDTKEKKNENTKTESETEFENKSININGYNLNEGNLFFSNCQQSFANFFSLFLIFFFKSCHSYLSQPNNQIASLNLDANTNNDSEGLPNLSIRSFASNDEFKNYFVAGFDIIYGPVLIFGELINKLQNTINNQIRTTKKK</sequence>
<dbReference type="CDD" id="cd14687">
    <property type="entry name" value="bZIP_ATF2"/>
    <property type="match status" value="1"/>
</dbReference>
<organism evidence="4 5">
    <name type="scientific">Anaeramoeba flamelloides</name>
    <dbReference type="NCBI Taxonomy" id="1746091"/>
    <lineage>
        <taxon>Eukaryota</taxon>
        <taxon>Metamonada</taxon>
        <taxon>Anaeramoebidae</taxon>
        <taxon>Anaeramoeba</taxon>
    </lineage>
</organism>
<evidence type="ECO:0000313" key="4">
    <source>
        <dbReference type="EMBL" id="KAJ6247074.1"/>
    </source>
</evidence>
<dbReference type="SUPFAM" id="SSF57959">
    <property type="entry name" value="Leucine zipper domain"/>
    <property type="match status" value="1"/>
</dbReference>
<keyword evidence="5" id="KW-1185">Reference proteome</keyword>
<dbReference type="Pfam" id="PF07716">
    <property type="entry name" value="bZIP_2"/>
    <property type="match status" value="1"/>
</dbReference>
<dbReference type="InterPro" id="IPR004827">
    <property type="entry name" value="bZIP"/>
</dbReference>
<evidence type="ECO:0000256" key="1">
    <source>
        <dbReference type="SAM" id="Coils"/>
    </source>
</evidence>
<proteinExistence type="predicted"/>
<protein>
    <submittedName>
        <fullName evidence="4">Cyclic-amp response element binding protein</fullName>
    </submittedName>
</protein>
<dbReference type="PROSITE" id="PS50217">
    <property type="entry name" value="BZIP"/>
    <property type="match status" value="1"/>
</dbReference>